<evidence type="ECO:0000313" key="9">
    <source>
        <dbReference type="Proteomes" id="UP000245137"/>
    </source>
</evidence>
<evidence type="ECO:0000256" key="5">
    <source>
        <dbReference type="ARBA" id="ARBA00038306"/>
    </source>
</evidence>
<name>A0A2U1SQX6_METSR</name>
<evidence type="ECO:0000256" key="3">
    <source>
        <dbReference type="ARBA" id="ARBA00023136"/>
    </source>
</evidence>
<evidence type="ECO:0000313" key="8">
    <source>
        <dbReference type="EMBL" id="PWB94005.1"/>
    </source>
</evidence>
<dbReference type="Gene3D" id="2.40.160.20">
    <property type="match status" value="1"/>
</dbReference>
<comment type="caution">
    <text evidence="8">The sequence shown here is derived from an EMBL/GenBank/DDBJ whole genome shotgun (WGS) entry which is preliminary data.</text>
</comment>
<evidence type="ECO:0000256" key="6">
    <source>
        <dbReference type="SAM" id="SignalP"/>
    </source>
</evidence>
<dbReference type="InterPro" id="IPR051692">
    <property type="entry name" value="OMP-like"/>
</dbReference>
<dbReference type="SUPFAM" id="SSF56925">
    <property type="entry name" value="OMPA-like"/>
    <property type="match status" value="1"/>
</dbReference>
<organism evidence="8 9">
    <name type="scientific">Methylosinus sporium</name>
    <dbReference type="NCBI Taxonomy" id="428"/>
    <lineage>
        <taxon>Bacteria</taxon>
        <taxon>Pseudomonadati</taxon>
        <taxon>Pseudomonadota</taxon>
        <taxon>Alphaproteobacteria</taxon>
        <taxon>Hyphomicrobiales</taxon>
        <taxon>Methylocystaceae</taxon>
        <taxon>Methylosinus</taxon>
    </lineage>
</organism>
<gene>
    <name evidence="8" type="ORF">C5689_10270</name>
</gene>
<evidence type="ECO:0000259" key="7">
    <source>
        <dbReference type="Pfam" id="PF13505"/>
    </source>
</evidence>
<keyword evidence="3" id="KW-0472">Membrane</keyword>
<keyword evidence="2 6" id="KW-0732">Signal</keyword>
<evidence type="ECO:0000256" key="4">
    <source>
        <dbReference type="ARBA" id="ARBA00023237"/>
    </source>
</evidence>
<dbReference type="InterPro" id="IPR011250">
    <property type="entry name" value="OMP/PagP_B-barrel"/>
</dbReference>
<comment type="similarity">
    <text evidence="5">Belongs to the Omp25/RopB family.</text>
</comment>
<dbReference type="Proteomes" id="UP000245137">
    <property type="component" value="Unassembled WGS sequence"/>
</dbReference>
<feature type="domain" description="Outer membrane protein beta-barrel" evidence="7">
    <location>
        <begin position="12"/>
        <end position="295"/>
    </location>
</feature>
<reference evidence="8 9" key="1">
    <citation type="journal article" date="2018" name="Appl. Microbiol. Biotechnol.">
        <title>Co-cultivation of the strictly anaerobic methanogen Methanosarcina barkeri with aerobic methanotrophs in an oxygen-limited membrane bioreactor.</title>
        <authorList>
            <person name="In 't Zandt M.H."/>
            <person name="van den Bosch T.J.M."/>
            <person name="Rijkers R."/>
            <person name="van Kessel M.A.H.J."/>
            <person name="Jetten M.S.M."/>
            <person name="Welte C.U."/>
        </authorList>
    </citation>
    <scope>NUCLEOTIDE SEQUENCE [LARGE SCALE GENOMIC DNA]</scope>
    <source>
        <strain evidence="8 9">DSM 17706</strain>
    </source>
</reference>
<evidence type="ECO:0000256" key="1">
    <source>
        <dbReference type="ARBA" id="ARBA00004442"/>
    </source>
</evidence>
<sequence>MKKLFSATAIALALSAGAALAADLPALKAPILPPPPPPPIWTGFYVGLNAGYSWGASNNIDVGTVNLYDTFGNNGLLPFVIDPGAGSAALAASGTVNAQRNGFIGGGQVGYNYQFGNHFLVGLEADLQGTGIRSENSFTGAANWNAFNVAVGPFGLALDRSAASTTTVTSRTDWLGTVRGRLGYIWGPSFLLYATGGLAYGGAQATTHQSLFVNNNLSATVLGAQVLGLSVPYGSIGGVARYNESRIGWTVGAGIEWLFAPNLSFKAEYLYYDLGTARFLNGPLAAVGPQVTVLGFTSPLLTSINQGITRVKFDGHIARVGINYHFVSAPPVPVVARY</sequence>
<comment type="subcellular location">
    <subcellularLocation>
        <location evidence="1">Cell outer membrane</location>
    </subcellularLocation>
</comment>
<dbReference type="PANTHER" id="PTHR34001">
    <property type="entry name" value="BLL7405 PROTEIN"/>
    <property type="match status" value="1"/>
</dbReference>
<dbReference type="Pfam" id="PF13505">
    <property type="entry name" value="OMP_b-brl"/>
    <property type="match status" value="1"/>
</dbReference>
<feature type="signal peptide" evidence="6">
    <location>
        <begin position="1"/>
        <end position="21"/>
    </location>
</feature>
<dbReference type="EMBL" id="PUIV01000013">
    <property type="protein sequence ID" value="PWB94005.1"/>
    <property type="molecule type" value="Genomic_DNA"/>
</dbReference>
<protein>
    <submittedName>
        <fullName evidence="8">Porin family protein</fullName>
    </submittedName>
</protein>
<dbReference type="AlphaFoldDB" id="A0A2U1SQX6"/>
<dbReference type="InterPro" id="IPR027385">
    <property type="entry name" value="Beta-barrel_OMP"/>
</dbReference>
<keyword evidence="9" id="KW-1185">Reference proteome</keyword>
<accession>A0A2U1SQX6</accession>
<feature type="chain" id="PRO_5015651046" evidence="6">
    <location>
        <begin position="22"/>
        <end position="338"/>
    </location>
</feature>
<dbReference type="GO" id="GO:0009279">
    <property type="term" value="C:cell outer membrane"/>
    <property type="evidence" value="ECO:0007669"/>
    <property type="project" value="UniProtKB-SubCell"/>
</dbReference>
<dbReference type="RefSeq" id="WP_108917226.1">
    <property type="nucleotide sequence ID" value="NZ_BGJY01000010.1"/>
</dbReference>
<dbReference type="PANTHER" id="PTHR34001:SF3">
    <property type="entry name" value="BLL7405 PROTEIN"/>
    <property type="match status" value="1"/>
</dbReference>
<proteinExistence type="inferred from homology"/>
<keyword evidence="4" id="KW-0998">Cell outer membrane</keyword>
<dbReference type="OrthoDB" id="8455142at2"/>
<evidence type="ECO:0000256" key="2">
    <source>
        <dbReference type="ARBA" id="ARBA00022729"/>
    </source>
</evidence>